<feature type="region of interest" description="Disordered" evidence="1">
    <location>
        <begin position="1565"/>
        <end position="1595"/>
    </location>
</feature>
<sequence length="1885" mass="205835">MERRSEEDESEKERKKLEREKRFGRQALAEVPSAAPARPAAVREAEPELDLPSMRHGPIVGTCQDMCHKEERDRRARDKQLDVFERLDGDPERTSADLCVRKFSRNISESGRAEPEHMRPVPVLRRTMDHLLSLADIAYDERLLEVYRFLWDRTRGIRQDMVVQDIKNAASIQMHEEMIRFHILGAHELCDQKATPDNFDGFNPQQNIEQTAKALTSLFDMYNTHAREGVFFDTEPEFRAYYLLLILETHAEHFKVEQGQTNQFLRGLRPDVLRSPEVHFAIRVRRTREMKNYVRYFRLVHEATYLQACLMHIYFGIVRGEAVEIMKRVHRQSGDAITAEELQSDMGMDEDEVEPFLEYYGLSLVSLPSGQTGLRLSREERLEPQLKPPAARHSGVVAGKRAERVIQDVLHAGTAGATASSHGPRPPLLSLQPPSFTASKPPLSPPRKPRPPIHIPPLFDEALAQNPALGTSPQAASPVRSTPEPLESPGTQATEAEAQNLLEVRRAEERKMAEIEKMREEIARREAADRKAALEAAEKRRAELEDRKRRQEEAEERRREEEERRRKWEAEQARLRAEAERRRVQEEARRKAALEEKKRRQAAALRRLVVFLCKKSVEEREQERLLEEARARAERAAAALATVSVPGAVRPSGEAAGLYGVVGREVEQVTSTAYELERLGGELAAQRETLWAPLEKNLIASVAAGLQIHSPEARCLAFKLLVSTGLQNRTQEGEAGHRFEIDGTREAESSAVQERFVDGSWGYDDNGRWGRVDEGERRGRRSVFERLSGPSTSQIADVSITEGRVERGGRGRPAVETGLWIRAKLMMDGTRTEYGAALSRGEGEGNGEARLAEGVFDVSGGFQGEAQAKRQYVWLAATEVEQLEPRSDQERRPALEKTVSGSSAIVHVLHAAGLREVAMLLRDRERLQRIVDVLPEGAGVPLLVVAGCPRAEWAEAEADEGAGQEEVLDMDDEEQENGTRAMGAERNQVGNFWKANGDMGGATLPAEDESDEMEAGTNGTVTGMELVPVGSVDDDLMGDVVDDVAGVPWGEWNESDEDGAEAAVGEALGLDELGVDDGRLGEWRVVFVGDAGDAAATNSLLLSGLHWLAANSRHQPPLRPLNLPNLTRAFLRPLLNEVDQSSAGPANRIPAFNAALETAEKAVNKALSEAPLNWPPPEVDAYEGPRKWALQGLPRVGWSARPGPSDAAIGRLRAARLPAFGEFQERFEIEDANRARGSVNKLLATVMGGRENDAAVQREGKRLLEKGRMAYGPEGGVWYQPDWGAILEAIFELRLSSLHALPPFTVYVRSSDLPPEEINLNPLEADNELVQYLEPPGPLLPATFERASDEGITAGGPENQKHEQLSPSPGTGWAMEVGEPISSGGGKGDPPEGFGSVVSERAFDRCEFLRQQQQQSDGLSGANGRWRGGVNEPENVLVGGVNGLEDVRDGGVNGPENDQAVDVNLAPHLMVAEPIREGRAFVAQDVPRGPVRGSLMQPRRLQRLFSGVALESGLATAPARGDDDMLMSLSPSRIAYGLAAPQVEGERGDAPSLETRGVLGMAGDTERWVGFGNGTEGGKEDGRETAKTGEASVERVPGSVVGTVASPPIAERHEALSSRDAWQVGAGIWGSGSGTTGATGTPLKRKTAADEARRQRARVEFETSLETLRVYAEVTEREAVEKAAEGLEVLENVRGRNQGLGLGLAARSGLEAGLDPGLSRSGTETRAGDAKEGGDLAGNMEGVTGEGLEHEGVEGLGGSTVNQAGVSEGRGSVLSPEQRFAAAVADLEKVVQSDGPNLDLVLPDAPEPTAVVETAAEMVLQEGEGHTFWPMEGVANETPVSGNARARFEDLARKTLEALGASPSSCANDVSSAEARWSSPPLRAQ</sequence>
<organism evidence="3 4">
    <name type="scientific">Klebsormidium nitens</name>
    <name type="common">Green alga</name>
    <name type="synonym">Ulothrix nitens</name>
    <dbReference type="NCBI Taxonomy" id="105231"/>
    <lineage>
        <taxon>Eukaryota</taxon>
        <taxon>Viridiplantae</taxon>
        <taxon>Streptophyta</taxon>
        <taxon>Klebsormidiophyceae</taxon>
        <taxon>Klebsormidiales</taxon>
        <taxon>Klebsormidiaceae</taxon>
        <taxon>Klebsormidium</taxon>
    </lineage>
</organism>
<keyword evidence="4" id="KW-1185">Reference proteome</keyword>
<dbReference type="OrthoDB" id="264795at2759"/>
<evidence type="ECO:0000259" key="2">
    <source>
        <dbReference type="Pfam" id="PF03399"/>
    </source>
</evidence>
<dbReference type="InterPro" id="IPR005062">
    <property type="entry name" value="SAC3/GANP/THP3_conserved"/>
</dbReference>
<reference evidence="3 4" key="1">
    <citation type="journal article" date="2014" name="Nat. Commun.">
        <title>Klebsormidium flaccidum genome reveals primary factors for plant terrestrial adaptation.</title>
        <authorList>
            <person name="Hori K."/>
            <person name="Maruyama F."/>
            <person name="Fujisawa T."/>
            <person name="Togashi T."/>
            <person name="Yamamoto N."/>
            <person name="Seo M."/>
            <person name="Sato S."/>
            <person name="Yamada T."/>
            <person name="Mori H."/>
            <person name="Tajima N."/>
            <person name="Moriyama T."/>
            <person name="Ikeuchi M."/>
            <person name="Watanabe M."/>
            <person name="Wada H."/>
            <person name="Kobayashi K."/>
            <person name="Saito M."/>
            <person name="Masuda T."/>
            <person name="Sasaki-Sekimoto Y."/>
            <person name="Mashiguchi K."/>
            <person name="Awai K."/>
            <person name="Shimojima M."/>
            <person name="Masuda S."/>
            <person name="Iwai M."/>
            <person name="Nobusawa T."/>
            <person name="Narise T."/>
            <person name="Kondo S."/>
            <person name="Saito H."/>
            <person name="Sato R."/>
            <person name="Murakawa M."/>
            <person name="Ihara Y."/>
            <person name="Oshima-Yamada Y."/>
            <person name="Ohtaka K."/>
            <person name="Satoh M."/>
            <person name="Sonobe K."/>
            <person name="Ishii M."/>
            <person name="Ohtani R."/>
            <person name="Kanamori-Sato M."/>
            <person name="Honoki R."/>
            <person name="Miyazaki D."/>
            <person name="Mochizuki H."/>
            <person name="Umetsu J."/>
            <person name="Higashi K."/>
            <person name="Shibata D."/>
            <person name="Kamiya Y."/>
            <person name="Sato N."/>
            <person name="Nakamura Y."/>
            <person name="Tabata S."/>
            <person name="Ida S."/>
            <person name="Kurokawa K."/>
            <person name="Ohta H."/>
        </authorList>
    </citation>
    <scope>NUCLEOTIDE SEQUENCE [LARGE SCALE GENOMIC DNA]</scope>
    <source>
        <strain evidence="3 4">NIES-2285</strain>
    </source>
</reference>
<feature type="region of interest" description="Disordered" evidence="1">
    <location>
        <begin position="541"/>
        <end position="569"/>
    </location>
</feature>
<feature type="region of interest" description="Disordered" evidence="1">
    <location>
        <begin position="415"/>
        <end position="498"/>
    </location>
</feature>
<evidence type="ECO:0000313" key="4">
    <source>
        <dbReference type="Proteomes" id="UP000054558"/>
    </source>
</evidence>
<feature type="region of interest" description="Disordered" evidence="1">
    <location>
        <begin position="1859"/>
        <end position="1885"/>
    </location>
</feature>
<feature type="domain" description="SAC3/GANP/THP3 conserved" evidence="2">
    <location>
        <begin position="66"/>
        <end position="364"/>
    </location>
</feature>
<name>A0A1Y1HKJ3_KLENI</name>
<dbReference type="PANTHER" id="PTHR12436">
    <property type="entry name" value="80 KDA MCM3-ASSOCIATED PROTEIN"/>
    <property type="match status" value="1"/>
</dbReference>
<dbReference type="GO" id="GO:0070390">
    <property type="term" value="C:transcription export complex 2"/>
    <property type="evidence" value="ECO:0000318"/>
    <property type="project" value="GO_Central"/>
</dbReference>
<dbReference type="EMBL" id="DF236973">
    <property type="protein sequence ID" value="GAQ79114.1"/>
    <property type="molecule type" value="Genomic_DNA"/>
</dbReference>
<dbReference type="PANTHER" id="PTHR12436:SF3">
    <property type="entry name" value="GERMINAL-CENTER ASSOCIATED NUCLEAR PROTEIN"/>
    <property type="match status" value="1"/>
</dbReference>
<feature type="compositionally biased region" description="Polar residues" evidence="1">
    <location>
        <begin position="1862"/>
        <end position="1871"/>
    </location>
</feature>
<feature type="region of interest" description="Disordered" evidence="1">
    <location>
        <begin position="1"/>
        <end position="57"/>
    </location>
</feature>
<accession>A0A1Y1HKJ3</accession>
<dbReference type="STRING" id="105231.A0A1Y1HKJ3"/>
<feature type="compositionally biased region" description="Low complexity" evidence="1">
    <location>
        <begin position="29"/>
        <end position="40"/>
    </location>
</feature>
<dbReference type="Gene3D" id="1.25.40.990">
    <property type="match status" value="1"/>
</dbReference>
<feature type="compositionally biased region" description="Basic and acidic residues" evidence="1">
    <location>
        <begin position="1577"/>
        <end position="1587"/>
    </location>
</feature>
<gene>
    <name evidence="3" type="ORF">KFL_000240460</name>
</gene>
<evidence type="ECO:0000256" key="1">
    <source>
        <dbReference type="SAM" id="MobiDB-lite"/>
    </source>
</evidence>
<dbReference type="Proteomes" id="UP000054558">
    <property type="component" value="Unassembled WGS sequence"/>
</dbReference>
<dbReference type="GO" id="GO:0005737">
    <property type="term" value="C:cytoplasm"/>
    <property type="evidence" value="ECO:0000318"/>
    <property type="project" value="GO_Central"/>
</dbReference>
<dbReference type="GO" id="GO:0005634">
    <property type="term" value="C:nucleus"/>
    <property type="evidence" value="ECO:0000318"/>
    <property type="project" value="GO_Central"/>
</dbReference>
<feature type="compositionally biased region" description="Low complexity" evidence="1">
    <location>
        <begin position="415"/>
        <end position="441"/>
    </location>
</feature>
<dbReference type="GO" id="GO:0006406">
    <property type="term" value="P:mRNA export from nucleus"/>
    <property type="evidence" value="ECO:0000318"/>
    <property type="project" value="GO_Central"/>
</dbReference>
<feature type="compositionally biased region" description="Basic and acidic residues" evidence="1">
    <location>
        <begin position="1"/>
        <end position="23"/>
    </location>
</feature>
<dbReference type="Pfam" id="PF03399">
    <property type="entry name" value="SAC3_GANP"/>
    <property type="match status" value="1"/>
</dbReference>
<feature type="region of interest" description="Disordered" evidence="1">
    <location>
        <begin position="1410"/>
        <end position="1433"/>
    </location>
</feature>
<protein>
    <recommendedName>
        <fullName evidence="2">SAC3/GANP/THP3 conserved domain-containing protein</fullName>
    </recommendedName>
</protein>
<proteinExistence type="predicted"/>
<feature type="region of interest" description="Disordered" evidence="1">
    <location>
        <begin position="1349"/>
        <end position="1368"/>
    </location>
</feature>
<evidence type="ECO:0000313" key="3">
    <source>
        <dbReference type="EMBL" id="GAQ79114.1"/>
    </source>
</evidence>
<dbReference type="InterPro" id="IPR045107">
    <property type="entry name" value="SAC3/GANP/THP3"/>
</dbReference>
<feature type="region of interest" description="Disordered" evidence="1">
    <location>
        <begin position="1712"/>
        <end position="1736"/>
    </location>
</feature>